<sequence length="167" mass="19965">MYFNLLRYPWMENQPEEKIKILYVDDEENNLQAFKATFRRDYRIFLAISAREGEEILAKEEIDIIITDQRMPEKTGVEFLESIIPKYPKPIRLLLTGYTDIQAVIDAINKGQVYHYLTKPWEEDYLRTVIKNAFEVYALRRENERLTEALLKANEQLEFLLRQNLLS</sequence>
<dbReference type="GO" id="GO:0000160">
    <property type="term" value="P:phosphorelay signal transduction system"/>
    <property type="evidence" value="ECO:0007669"/>
    <property type="project" value="InterPro"/>
</dbReference>
<accession>A0A1H5ZUH5</accession>
<dbReference type="CDD" id="cd17569">
    <property type="entry name" value="REC_HupR-like"/>
    <property type="match status" value="1"/>
</dbReference>
<evidence type="ECO:0000313" key="5">
    <source>
        <dbReference type="EMBL" id="SEG40079.1"/>
    </source>
</evidence>
<dbReference type="InterPro" id="IPR001789">
    <property type="entry name" value="Sig_transdc_resp-reg_receiver"/>
</dbReference>
<dbReference type="Proteomes" id="UP000236736">
    <property type="component" value="Unassembled WGS sequence"/>
</dbReference>
<dbReference type="PANTHER" id="PTHR44591:SF19">
    <property type="entry name" value="TWO-COMPONENT RESPONSE REGULATOR-RELATED"/>
    <property type="match status" value="1"/>
</dbReference>
<dbReference type="InterPro" id="IPR011006">
    <property type="entry name" value="CheY-like_superfamily"/>
</dbReference>
<feature type="domain" description="Response regulatory" evidence="4">
    <location>
        <begin position="20"/>
        <end position="134"/>
    </location>
</feature>
<proteinExistence type="predicted"/>
<evidence type="ECO:0000256" key="1">
    <source>
        <dbReference type="ARBA" id="ARBA00022553"/>
    </source>
</evidence>
<feature type="modified residue" description="4-aspartylphosphate" evidence="2">
    <location>
        <position position="68"/>
    </location>
</feature>
<keyword evidence="1 2" id="KW-0597">Phosphoprotein</keyword>
<dbReference type="PANTHER" id="PTHR44591">
    <property type="entry name" value="STRESS RESPONSE REGULATOR PROTEIN 1"/>
    <property type="match status" value="1"/>
</dbReference>
<name>A0A1H5ZUH5_9BACT</name>
<feature type="coiled-coil region" evidence="3">
    <location>
        <begin position="136"/>
        <end position="163"/>
    </location>
</feature>
<evidence type="ECO:0000256" key="2">
    <source>
        <dbReference type="PROSITE-ProRule" id="PRU00169"/>
    </source>
</evidence>
<dbReference type="STRING" id="1120964.GCA_001313265_06068"/>
<dbReference type="SMART" id="SM00448">
    <property type="entry name" value="REC"/>
    <property type="match status" value="1"/>
</dbReference>
<evidence type="ECO:0000313" key="6">
    <source>
        <dbReference type="Proteomes" id="UP000236736"/>
    </source>
</evidence>
<evidence type="ECO:0000259" key="4">
    <source>
        <dbReference type="PROSITE" id="PS50110"/>
    </source>
</evidence>
<dbReference type="AlphaFoldDB" id="A0A1H5ZUH5"/>
<keyword evidence="3" id="KW-0175">Coiled coil</keyword>
<organism evidence="5 6">
    <name type="scientific">Algoriphagus boritolerans DSM 17298 = JCM 18970</name>
    <dbReference type="NCBI Taxonomy" id="1120964"/>
    <lineage>
        <taxon>Bacteria</taxon>
        <taxon>Pseudomonadati</taxon>
        <taxon>Bacteroidota</taxon>
        <taxon>Cytophagia</taxon>
        <taxon>Cytophagales</taxon>
        <taxon>Cyclobacteriaceae</taxon>
        <taxon>Algoriphagus</taxon>
    </lineage>
</organism>
<dbReference type="InterPro" id="IPR050595">
    <property type="entry name" value="Bact_response_regulator"/>
</dbReference>
<dbReference type="SUPFAM" id="SSF52172">
    <property type="entry name" value="CheY-like"/>
    <property type="match status" value="1"/>
</dbReference>
<dbReference type="PROSITE" id="PS50110">
    <property type="entry name" value="RESPONSE_REGULATORY"/>
    <property type="match status" value="1"/>
</dbReference>
<dbReference type="EMBL" id="FNVR01000032">
    <property type="protein sequence ID" value="SEG40079.1"/>
    <property type="molecule type" value="Genomic_DNA"/>
</dbReference>
<protein>
    <submittedName>
        <fullName evidence="5">Response regulator receiver domain-containing protein</fullName>
    </submittedName>
</protein>
<evidence type="ECO:0000256" key="3">
    <source>
        <dbReference type="SAM" id="Coils"/>
    </source>
</evidence>
<gene>
    <name evidence="5" type="ORF">SAMN03080598_03746</name>
</gene>
<dbReference type="Pfam" id="PF00072">
    <property type="entry name" value="Response_reg"/>
    <property type="match status" value="1"/>
</dbReference>
<reference evidence="6" key="1">
    <citation type="submission" date="2016-10" db="EMBL/GenBank/DDBJ databases">
        <authorList>
            <person name="Varghese N."/>
            <person name="Submissions S."/>
        </authorList>
    </citation>
    <scope>NUCLEOTIDE SEQUENCE [LARGE SCALE GENOMIC DNA]</scope>
    <source>
        <strain evidence="6">DSM 17298</strain>
    </source>
</reference>
<keyword evidence="6" id="KW-1185">Reference proteome</keyword>
<dbReference type="Gene3D" id="3.40.50.2300">
    <property type="match status" value="1"/>
</dbReference>